<comment type="similarity">
    <text evidence="1">Belongs to the ABC transporter superfamily.</text>
</comment>
<dbReference type="PANTHER" id="PTHR43820:SF2">
    <property type="entry name" value="ABC TRANSPORTER ATP-BINDING PROTEIN"/>
    <property type="match status" value="1"/>
</dbReference>
<dbReference type="PANTHER" id="PTHR43820">
    <property type="entry name" value="HIGH-AFFINITY BRANCHED-CHAIN AMINO ACID TRANSPORT ATP-BINDING PROTEIN LIVF"/>
    <property type="match status" value="1"/>
</dbReference>
<evidence type="ECO:0000313" key="8">
    <source>
        <dbReference type="Proteomes" id="UP000274843"/>
    </source>
</evidence>
<evidence type="ECO:0000256" key="5">
    <source>
        <dbReference type="ARBA" id="ARBA00022970"/>
    </source>
</evidence>
<evidence type="ECO:0000313" key="7">
    <source>
        <dbReference type="EMBL" id="ROS32083.1"/>
    </source>
</evidence>
<keyword evidence="5" id="KW-0029">Amino-acid transport</keyword>
<protein>
    <submittedName>
        <fullName evidence="7">Branched-chain amino acid transport system ATP-binding protein</fullName>
    </submittedName>
</protein>
<keyword evidence="3" id="KW-0547">Nucleotide-binding</keyword>
<accession>A0A3N2G6K3</accession>
<gene>
    <name evidence="7" type="ORF">EDD35_7826</name>
</gene>
<name>A0A3N2G6K3_9PSEU</name>
<keyword evidence="4 7" id="KW-0067">ATP-binding</keyword>
<dbReference type="Gene3D" id="3.40.50.300">
    <property type="entry name" value="P-loop containing nucleotide triphosphate hydrolases"/>
    <property type="match status" value="1"/>
</dbReference>
<dbReference type="PROSITE" id="PS00211">
    <property type="entry name" value="ABC_TRANSPORTER_1"/>
    <property type="match status" value="1"/>
</dbReference>
<dbReference type="GO" id="GO:0016887">
    <property type="term" value="F:ATP hydrolysis activity"/>
    <property type="evidence" value="ECO:0007669"/>
    <property type="project" value="InterPro"/>
</dbReference>
<dbReference type="Proteomes" id="UP000274843">
    <property type="component" value="Unassembled WGS sequence"/>
</dbReference>
<proteinExistence type="inferred from homology"/>
<dbReference type="SUPFAM" id="SSF52540">
    <property type="entry name" value="P-loop containing nucleoside triphosphate hydrolases"/>
    <property type="match status" value="1"/>
</dbReference>
<dbReference type="InterPro" id="IPR003593">
    <property type="entry name" value="AAA+_ATPase"/>
</dbReference>
<evidence type="ECO:0000256" key="4">
    <source>
        <dbReference type="ARBA" id="ARBA00022840"/>
    </source>
</evidence>
<dbReference type="GO" id="GO:0015658">
    <property type="term" value="F:branched-chain amino acid transmembrane transporter activity"/>
    <property type="evidence" value="ECO:0007669"/>
    <property type="project" value="TreeGrafter"/>
</dbReference>
<reference evidence="7 8" key="1">
    <citation type="submission" date="2018-11" db="EMBL/GenBank/DDBJ databases">
        <title>Sequencing the genomes of 1000 actinobacteria strains.</title>
        <authorList>
            <person name="Klenk H.-P."/>
        </authorList>
    </citation>
    <scope>NUCLEOTIDE SEQUENCE [LARGE SCALE GENOMIC DNA]</scope>
    <source>
        <strain evidence="7 8">DSM 44348</strain>
    </source>
</reference>
<keyword evidence="2" id="KW-0813">Transport</keyword>
<dbReference type="InterPro" id="IPR027417">
    <property type="entry name" value="P-loop_NTPase"/>
</dbReference>
<keyword evidence="8" id="KW-1185">Reference proteome</keyword>
<dbReference type="InterPro" id="IPR003439">
    <property type="entry name" value="ABC_transporter-like_ATP-bd"/>
</dbReference>
<dbReference type="AlphaFoldDB" id="A0A3N2G6K3"/>
<dbReference type="InterPro" id="IPR052156">
    <property type="entry name" value="BCAA_Transport_ATP-bd_LivF"/>
</dbReference>
<feature type="domain" description="ABC transporter" evidence="6">
    <location>
        <begin position="5"/>
        <end position="230"/>
    </location>
</feature>
<dbReference type="EMBL" id="RKHY01000002">
    <property type="protein sequence ID" value="ROS32083.1"/>
    <property type="molecule type" value="Genomic_DNA"/>
</dbReference>
<organism evidence="7 8">
    <name type="scientific">Amycolatopsis thermoflava</name>
    <dbReference type="NCBI Taxonomy" id="84480"/>
    <lineage>
        <taxon>Bacteria</taxon>
        <taxon>Bacillati</taxon>
        <taxon>Actinomycetota</taxon>
        <taxon>Actinomycetes</taxon>
        <taxon>Pseudonocardiales</taxon>
        <taxon>Pseudonocardiaceae</taxon>
        <taxon>Amycolatopsis</taxon>
        <taxon>Amycolatopsis methanolica group</taxon>
    </lineage>
</organism>
<comment type="caution">
    <text evidence="7">The sequence shown here is derived from an EMBL/GenBank/DDBJ whole genome shotgun (WGS) entry which is preliminary data.</text>
</comment>
<evidence type="ECO:0000256" key="1">
    <source>
        <dbReference type="ARBA" id="ARBA00005417"/>
    </source>
</evidence>
<evidence type="ECO:0000256" key="3">
    <source>
        <dbReference type="ARBA" id="ARBA00022741"/>
    </source>
</evidence>
<dbReference type="GeneID" id="301849052"/>
<sequence length="230" mass="24371">MSAILEFKGVRASYDGAVVLDDVSFTIEEGSTVGLVGRNGAGKTTALLSVYGVPQVTGEILLDGTPAGRRRHEPAARGVSLVPQGKRIFGNLTVEENILLGRASRRRGQWSVEAVYELFPNLGRGAKRPGTALSGGEQQMLAIARALLAEPKLLMLDEPTEGLAPVVIDELTAALREIRSRGTALLLVEQHIGMIRALADSFLALRKGKLAGSGPVADLASREVQEVIAL</sequence>
<dbReference type="CDD" id="cd03224">
    <property type="entry name" value="ABC_TM1139_LivF_branched"/>
    <property type="match status" value="1"/>
</dbReference>
<dbReference type="GO" id="GO:0005524">
    <property type="term" value="F:ATP binding"/>
    <property type="evidence" value="ECO:0007669"/>
    <property type="project" value="UniProtKB-KW"/>
</dbReference>
<dbReference type="GO" id="GO:0015807">
    <property type="term" value="P:L-amino acid transport"/>
    <property type="evidence" value="ECO:0007669"/>
    <property type="project" value="TreeGrafter"/>
</dbReference>
<dbReference type="RefSeq" id="WP_027930234.1">
    <property type="nucleotide sequence ID" value="NZ_JBIWJZ010000005.1"/>
</dbReference>
<dbReference type="PROSITE" id="PS50893">
    <property type="entry name" value="ABC_TRANSPORTER_2"/>
    <property type="match status" value="1"/>
</dbReference>
<dbReference type="SMART" id="SM00382">
    <property type="entry name" value="AAA"/>
    <property type="match status" value="1"/>
</dbReference>
<evidence type="ECO:0000259" key="6">
    <source>
        <dbReference type="PROSITE" id="PS50893"/>
    </source>
</evidence>
<evidence type="ECO:0000256" key="2">
    <source>
        <dbReference type="ARBA" id="ARBA00022448"/>
    </source>
</evidence>
<dbReference type="InterPro" id="IPR017871">
    <property type="entry name" value="ABC_transporter-like_CS"/>
</dbReference>
<dbReference type="Pfam" id="PF00005">
    <property type="entry name" value="ABC_tran"/>
    <property type="match status" value="1"/>
</dbReference>